<proteinExistence type="inferred from homology"/>
<dbReference type="AlphaFoldDB" id="A0A1V6MZF5"/>
<dbReference type="PROSITE" id="PS00070">
    <property type="entry name" value="ALDEHYDE_DEHYDR_CYS"/>
    <property type="match status" value="1"/>
</dbReference>
<comment type="caution">
    <text evidence="8">The sequence shown here is derived from an EMBL/GenBank/DDBJ whole genome shotgun (WGS) entry which is preliminary data.</text>
</comment>
<evidence type="ECO:0000256" key="4">
    <source>
        <dbReference type="PIRSR" id="PIRSR036492-1"/>
    </source>
</evidence>
<name>A0A1V6MZF5_9ACTN</name>
<dbReference type="CDD" id="cd07099">
    <property type="entry name" value="ALDH_DDALDH"/>
    <property type="match status" value="1"/>
</dbReference>
<dbReference type="RefSeq" id="WP_094102386.1">
    <property type="nucleotide sequence ID" value="NZ_MPOH02000002.1"/>
</dbReference>
<dbReference type="Pfam" id="PF00171">
    <property type="entry name" value="Aldedh"/>
    <property type="match status" value="1"/>
</dbReference>
<evidence type="ECO:0000256" key="5">
    <source>
        <dbReference type="PROSITE-ProRule" id="PRU10007"/>
    </source>
</evidence>
<sequence>MTDTTPAAAPRAAAFTTHSPATGEPIAEHPVNGPEAVSRAMARARTAQAGWATLPASRRRDHLLRWKKALATDLDAVAGTIAEETGKPAGDAALEVVLTLEHLAWAARNAERVLRRRRVRTGLFTVHQRASLVHRPLGVIGVIGPWNYPLYTPMGSIGYALAAGNAVVFKPSELTPGTGVLLARLFDAAVPEHAGLLTTVTGAASTGDALARAGVDKLAFTGSPETARKVMAVCAETLTPFLAECGGKDAVIVTADADLSAAADAIVWGALSNAGQTCAGVERVYAVREIHAELCERVVERAGALRPGAGADAAYGPMTLPGQVAIVERHVTGAVSAGARALLGGPESVRAPYVAPVVLTDVPENAAAMTEETFGPVVAINPVADVDEAVERANASRYALGAAVFCRDGRAGAAVAARLRAGAVSVNSVLGFAAVPALPFGGSQDSGFGRIHGEEGLRAFTSVQSTTVQRFAPPIALTSFDVPAATRERAVRLARALHRRR</sequence>
<dbReference type="InterPro" id="IPR016160">
    <property type="entry name" value="Ald_DH_CS_CYS"/>
</dbReference>
<dbReference type="EMBL" id="MPOH02000002">
    <property type="protein sequence ID" value="OQD57754.1"/>
    <property type="molecule type" value="Genomic_DNA"/>
</dbReference>
<evidence type="ECO:0000256" key="3">
    <source>
        <dbReference type="PIRNR" id="PIRNR036492"/>
    </source>
</evidence>
<dbReference type="STRING" id="114686.BM536_001375"/>
<evidence type="ECO:0000256" key="2">
    <source>
        <dbReference type="ARBA" id="ARBA00023002"/>
    </source>
</evidence>
<dbReference type="GO" id="GO:0016620">
    <property type="term" value="F:oxidoreductase activity, acting on the aldehyde or oxo group of donors, NAD or NADP as acceptor"/>
    <property type="evidence" value="ECO:0007669"/>
    <property type="project" value="InterPro"/>
</dbReference>
<reference evidence="8 9" key="2">
    <citation type="submission" date="2017-02" db="EMBL/GenBank/DDBJ databases">
        <title>Draft genome sequence of Streptomyces phaeoluteigriseus type strain DSM41896.</title>
        <authorList>
            <person name="Salih T.S."/>
            <person name="Algora Gallardo L."/>
            <person name="Melo Santos T."/>
            <person name="Filgueira Martinez S."/>
            <person name="Herron P.R."/>
        </authorList>
    </citation>
    <scope>NUCLEOTIDE SEQUENCE [LARGE SCALE GENOMIC DNA]</scope>
    <source>
        <strain evidence="8 9">DSM 41896</strain>
    </source>
</reference>
<dbReference type="PROSITE" id="PS00687">
    <property type="entry name" value="ALDEHYDE_DEHYDR_GLU"/>
    <property type="match status" value="1"/>
</dbReference>
<dbReference type="Gene3D" id="3.40.605.10">
    <property type="entry name" value="Aldehyde Dehydrogenase, Chain A, domain 1"/>
    <property type="match status" value="1"/>
</dbReference>
<evidence type="ECO:0000313" key="8">
    <source>
        <dbReference type="EMBL" id="OQD57754.1"/>
    </source>
</evidence>
<feature type="active site" evidence="4">
    <location>
        <position position="278"/>
    </location>
</feature>
<dbReference type="InterPro" id="IPR016163">
    <property type="entry name" value="Ald_DH_C"/>
</dbReference>
<dbReference type="InterPro" id="IPR016162">
    <property type="entry name" value="Ald_DH_N"/>
</dbReference>
<dbReference type="SUPFAM" id="SSF53720">
    <property type="entry name" value="ALDH-like"/>
    <property type="match status" value="1"/>
</dbReference>
<dbReference type="InterPro" id="IPR012394">
    <property type="entry name" value="Aldehyde_DH_NAD(P)"/>
</dbReference>
<dbReference type="InterPro" id="IPR015590">
    <property type="entry name" value="Aldehyde_DH_dom"/>
</dbReference>
<evidence type="ECO:0000313" key="9">
    <source>
        <dbReference type="Proteomes" id="UP000184286"/>
    </source>
</evidence>
<feature type="domain" description="Aldehyde dehydrogenase" evidence="7">
    <location>
        <begin position="14"/>
        <end position="465"/>
    </location>
</feature>
<comment type="similarity">
    <text evidence="1 3 6">Belongs to the aldehyde dehydrogenase family.</text>
</comment>
<accession>A0A1V6MZF5</accession>
<evidence type="ECO:0000256" key="1">
    <source>
        <dbReference type="ARBA" id="ARBA00009986"/>
    </source>
</evidence>
<feature type="active site" evidence="4 5">
    <location>
        <position position="244"/>
    </location>
</feature>
<evidence type="ECO:0000256" key="6">
    <source>
        <dbReference type="RuleBase" id="RU003345"/>
    </source>
</evidence>
<dbReference type="InterPro" id="IPR029510">
    <property type="entry name" value="Ald_DH_CS_GLU"/>
</dbReference>
<dbReference type="GO" id="GO:0006081">
    <property type="term" value="P:aldehyde metabolic process"/>
    <property type="evidence" value="ECO:0007669"/>
    <property type="project" value="InterPro"/>
</dbReference>
<protein>
    <recommendedName>
        <fullName evidence="3">Aldehyde dehydrogenase</fullName>
    </recommendedName>
</protein>
<dbReference type="Proteomes" id="UP000184286">
    <property type="component" value="Unassembled WGS sequence"/>
</dbReference>
<dbReference type="PIRSF" id="PIRSF036492">
    <property type="entry name" value="ALDH"/>
    <property type="match status" value="1"/>
</dbReference>
<reference evidence="9" key="1">
    <citation type="submission" date="2016-11" db="EMBL/GenBank/DDBJ databases">
        <authorList>
            <person name="Schniete J.K."/>
            <person name="Salih T."/>
            <person name="Algora Gallardo L."/>
            <person name="Martinez Fernandez S."/>
            <person name="Herron P.R."/>
        </authorList>
    </citation>
    <scope>NUCLEOTIDE SEQUENCE [LARGE SCALE GENOMIC DNA]</scope>
    <source>
        <strain evidence="9">DSM 41896</strain>
    </source>
</reference>
<dbReference type="InterPro" id="IPR016161">
    <property type="entry name" value="Ald_DH/histidinol_DH"/>
</dbReference>
<evidence type="ECO:0000259" key="7">
    <source>
        <dbReference type="Pfam" id="PF00171"/>
    </source>
</evidence>
<keyword evidence="2 3" id="KW-0560">Oxidoreductase</keyword>
<organism evidence="8 9">
    <name type="scientific">Streptomyces phaeoluteigriseus</name>
    <dbReference type="NCBI Taxonomy" id="114686"/>
    <lineage>
        <taxon>Bacteria</taxon>
        <taxon>Bacillati</taxon>
        <taxon>Actinomycetota</taxon>
        <taxon>Actinomycetes</taxon>
        <taxon>Kitasatosporales</taxon>
        <taxon>Streptomycetaceae</taxon>
        <taxon>Streptomyces</taxon>
        <taxon>Streptomyces aurantiacus group</taxon>
    </lineage>
</organism>
<dbReference type="OrthoDB" id="6882680at2"/>
<dbReference type="PANTHER" id="PTHR11699">
    <property type="entry name" value="ALDEHYDE DEHYDROGENASE-RELATED"/>
    <property type="match status" value="1"/>
</dbReference>
<gene>
    <name evidence="8" type="ORF">BM536_001375</name>
</gene>
<dbReference type="Gene3D" id="3.40.309.10">
    <property type="entry name" value="Aldehyde Dehydrogenase, Chain A, domain 2"/>
    <property type="match status" value="1"/>
</dbReference>